<dbReference type="InterPro" id="IPR013149">
    <property type="entry name" value="ADH-like_C"/>
</dbReference>
<dbReference type="AlphaFoldDB" id="A0A387HCG5"/>
<dbReference type="GO" id="GO:0070402">
    <property type="term" value="F:NADPH binding"/>
    <property type="evidence" value="ECO:0007669"/>
    <property type="project" value="TreeGrafter"/>
</dbReference>
<evidence type="ECO:0000256" key="1">
    <source>
        <dbReference type="ARBA" id="ARBA00022857"/>
    </source>
</evidence>
<dbReference type="Proteomes" id="UP000271554">
    <property type="component" value="Chromosome"/>
</dbReference>
<protein>
    <submittedName>
        <fullName evidence="4">Alcohol dehydrogenase</fullName>
        <ecNumber evidence="4">1.1.1.1</ecNumber>
    </submittedName>
</protein>
<keyword evidence="2 4" id="KW-0560">Oxidoreductase</keyword>
<dbReference type="Gene3D" id="3.40.50.720">
    <property type="entry name" value="NAD(P)-binding Rossmann-like Domain"/>
    <property type="match status" value="1"/>
</dbReference>
<reference evidence="4 5" key="1">
    <citation type="submission" date="2018-10" db="EMBL/GenBank/DDBJ databases">
        <title>Relationship between Morphology and Antimicrobial Activity in Streptomyces.</title>
        <authorList>
            <person name="Kang H.J."/>
            <person name="Kim S.B."/>
        </authorList>
    </citation>
    <scope>NUCLEOTIDE SEQUENCE [LARGE SCALE GENOMIC DNA]</scope>
    <source>
        <strain evidence="4 5">BH38</strain>
    </source>
</reference>
<dbReference type="GO" id="GO:0016651">
    <property type="term" value="F:oxidoreductase activity, acting on NAD(P)H"/>
    <property type="evidence" value="ECO:0007669"/>
    <property type="project" value="TreeGrafter"/>
</dbReference>
<organism evidence="4 5">
    <name type="scientific">Streptomyces hundungensis</name>
    <dbReference type="NCBI Taxonomy" id="1077946"/>
    <lineage>
        <taxon>Bacteria</taxon>
        <taxon>Bacillati</taxon>
        <taxon>Actinomycetota</taxon>
        <taxon>Actinomycetes</taxon>
        <taxon>Kitasatosporales</taxon>
        <taxon>Streptomycetaceae</taxon>
        <taxon>Streptomyces</taxon>
    </lineage>
</organism>
<accession>A0A387HCG5</accession>
<dbReference type="OrthoDB" id="3813297at2"/>
<dbReference type="SUPFAM" id="SSF51735">
    <property type="entry name" value="NAD(P)-binding Rossmann-fold domains"/>
    <property type="match status" value="1"/>
</dbReference>
<gene>
    <name evidence="4" type="ORF">DWB77_00554</name>
</gene>
<dbReference type="EC" id="1.1.1.1" evidence="4"/>
<keyword evidence="1" id="KW-0521">NADP</keyword>
<evidence type="ECO:0000256" key="2">
    <source>
        <dbReference type="ARBA" id="ARBA00023002"/>
    </source>
</evidence>
<evidence type="ECO:0000259" key="3">
    <source>
        <dbReference type="SMART" id="SM00829"/>
    </source>
</evidence>
<keyword evidence="5" id="KW-1185">Reference proteome</keyword>
<dbReference type="SMART" id="SM00829">
    <property type="entry name" value="PKS_ER"/>
    <property type="match status" value="1"/>
</dbReference>
<dbReference type="InterPro" id="IPR020843">
    <property type="entry name" value="ER"/>
</dbReference>
<evidence type="ECO:0000313" key="4">
    <source>
        <dbReference type="EMBL" id="AYG78447.1"/>
    </source>
</evidence>
<dbReference type="InterPro" id="IPR011032">
    <property type="entry name" value="GroES-like_sf"/>
</dbReference>
<name>A0A387HCG5_9ACTN</name>
<dbReference type="CDD" id="cd08270">
    <property type="entry name" value="MDR4"/>
    <property type="match status" value="1"/>
</dbReference>
<dbReference type="EMBL" id="CP032698">
    <property type="protein sequence ID" value="AYG78447.1"/>
    <property type="molecule type" value="Genomic_DNA"/>
</dbReference>
<dbReference type="Gene3D" id="3.90.180.10">
    <property type="entry name" value="Medium-chain alcohol dehydrogenases, catalytic domain"/>
    <property type="match status" value="1"/>
</dbReference>
<evidence type="ECO:0000313" key="5">
    <source>
        <dbReference type="Proteomes" id="UP000271554"/>
    </source>
</evidence>
<dbReference type="SUPFAM" id="SSF50129">
    <property type="entry name" value="GroES-like"/>
    <property type="match status" value="1"/>
</dbReference>
<feature type="domain" description="Enoyl reductase (ER)" evidence="3">
    <location>
        <begin position="8"/>
        <end position="300"/>
    </location>
</feature>
<dbReference type="GO" id="GO:0004022">
    <property type="term" value="F:alcohol dehydrogenase (NAD+) activity"/>
    <property type="evidence" value="ECO:0007669"/>
    <property type="project" value="UniProtKB-EC"/>
</dbReference>
<dbReference type="PANTHER" id="PTHR48106:SF17">
    <property type="entry name" value="ENOYL REDUCTASE (ER) DOMAIN-CONTAINING PROTEIN"/>
    <property type="match status" value="1"/>
</dbReference>
<dbReference type="Pfam" id="PF08240">
    <property type="entry name" value="ADH_N"/>
    <property type="match status" value="1"/>
</dbReference>
<dbReference type="Pfam" id="PF00107">
    <property type="entry name" value="ADH_zinc_N"/>
    <property type="match status" value="1"/>
</dbReference>
<dbReference type="InterPro" id="IPR036291">
    <property type="entry name" value="NAD(P)-bd_dom_sf"/>
</dbReference>
<proteinExistence type="predicted"/>
<dbReference type="KEGG" id="shun:DWB77_00554"/>
<dbReference type="PANTHER" id="PTHR48106">
    <property type="entry name" value="QUINONE OXIDOREDUCTASE PIG3-RELATED"/>
    <property type="match status" value="1"/>
</dbReference>
<dbReference type="InterPro" id="IPR013154">
    <property type="entry name" value="ADH-like_N"/>
</dbReference>
<sequence>MAMRAYVGTPAGPELRKAPTPQQAANEALVRVGAFSVNRGELNLFAKRAEGWLPGQDLAGIVVAEAADGSGPRAGTRVAAMADFGGWAEFTAVPTDRIAVVPEGVATKHAAPLGVAGLTALRALRRGGPLAGRRVLITGASGGVGSFAVQLAAAEGAEVTALSGTRRSLDLAALGATHVISSLADSEGEFDLILESVGGEVLVTALKLLSPRGHIVLLGTSSGRTAALSISSFVPHVRQTLHPFWVFGSGEAVGEDLAILLGLIADGKLDPVIGRTDTWERLPEVMTDLRERRLAGKAVLLVDGTV</sequence>